<dbReference type="InterPro" id="IPR051794">
    <property type="entry name" value="PG_Endopeptidase_C40"/>
</dbReference>
<dbReference type="Pfam" id="PF00877">
    <property type="entry name" value="NLPC_P60"/>
    <property type="match status" value="1"/>
</dbReference>
<evidence type="ECO:0000256" key="3">
    <source>
        <dbReference type="ARBA" id="ARBA00022801"/>
    </source>
</evidence>
<keyword evidence="3" id="KW-0378">Hydrolase</keyword>
<dbReference type="InterPro" id="IPR000064">
    <property type="entry name" value="NLP_P60_dom"/>
</dbReference>
<keyword evidence="5" id="KW-1133">Transmembrane helix</keyword>
<name>A0A7C9J7F7_9ACTN</name>
<feature type="transmembrane region" description="Helical" evidence="5">
    <location>
        <begin position="40"/>
        <end position="62"/>
    </location>
</feature>
<evidence type="ECO:0000256" key="5">
    <source>
        <dbReference type="SAM" id="Phobius"/>
    </source>
</evidence>
<dbReference type="PANTHER" id="PTHR47359:SF3">
    <property type="entry name" value="NLP_P60 DOMAIN-CONTAINING PROTEIN-RELATED"/>
    <property type="match status" value="1"/>
</dbReference>
<reference evidence="7 8" key="1">
    <citation type="submission" date="2020-01" db="EMBL/GenBank/DDBJ databases">
        <title>Herbidospora sp. NEAU-GS84 nov., a novel actinomycete isolated from soil.</title>
        <authorList>
            <person name="Han L."/>
        </authorList>
    </citation>
    <scope>NUCLEOTIDE SEQUENCE [LARGE SCALE GENOMIC DNA]</scope>
    <source>
        <strain evidence="7 8">NEAU-GS84</strain>
    </source>
</reference>
<dbReference type="SUPFAM" id="SSF54001">
    <property type="entry name" value="Cysteine proteinases"/>
    <property type="match status" value="1"/>
</dbReference>
<dbReference type="Gene3D" id="3.90.1720.10">
    <property type="entry name" value="endopeptidase domain like (from Nostoc punctiforme)"/>
    <property type="match status" value="1"/>
</dbReference>
<keyword evidence="5" id="KW-0472">Membrane</keyword>
<accession>A0A7C9J7F7</accession>
<dbReference type="PROSITE" id="PS51935">
    <property type="entry name" value="NLPC_P60"/>
    <property type="match status" value="1"/>
</dbReference>
<dbReference type="GO" id="GO:0006508">
    <property type="term" value="P:proteolysis"/>
    <property type="evidence" value="ECO:0007669"/>
    <property type="project" value="UniProtKB-KW"/>
</dbReference>
<comment type="similarity">
    <text evidence="1">Belongs to the peptidase C40 family.</text>
</comment>
<feature type="domain" description="NlpC/P60" evidence="6">
    <location>
        <begin position="294"/>
        <end position="423"/>
    </location>
</feature>
<evidence type="ECO:0000256" key="1">
    <source>
        <dbReference type="ARBA" id="ARBA00007074"/>
    </source>
</evidence>
<keyword evidence="5" id="KW-0812">Transmembrane</keyword>
<proteinExistence type="inferred from homology"/>
<evidence type="ECO:0000259" key="6">
    <source>
        <dbReference type="PROSITE" id="PS51935"/>
    </source>
</evidence>
<sequence>MNVFGGSGGVPLRVGGFLHEARQDLAFRPRFRRPHLARRAIPVIGVALAVVLITDLLVLAGLDDVQERAALDVRRPPVVAGDYVAASGQAPSNAVAPLGKLARPHLFVVAPAALKPEQVDEVRRQKGVRAVELADAADVNLGGWRVPTMGVDPSTFRAFTPKRTATSDELWANVAAGDVVVSYELGKEGGLKLGDDVRTPGAEMRVGAYATVGMGSIHAVVSRDTATRLGLPHGNALVVSAPSVDSAKLRKKLLKVLPGSQIATINPVVIAPPRRHIAQPQRVVQWPASALMSVPQIETALRAAASKLGSRYVWGAEGPDTFDCSGLVQWAYAQAGVRMPRVTNQQWATGPQVPLSQAQPGDLLFWRNDPTNPGYISHVAIYWGNGQMLHSPRTGDVVKIAPLNTRNLAGVVRVSPQVAARVR</sequence>
<keyword evidence="2" id="KW-0645">Protease</keyword>
<dbReference type="AlphaFoldDB" id="A0A7C9J7F7"/>
<dbReference type="PANTHER" id="PTHR47359">
    <property type="entry name" value="PEPTIDOGLYCAN DL-ENDOPEPTIDASE CWLO"/>
    <property type="match status" value="1"/>
</dbReference>
<dbReference type="Proteomes" id="UP000479526">
    <property type="component" value="Unassembled WGS sequence"/>
</dbReference>
<evidence type="ECO:0000313" key="8">
    <source>
        <dbReference type="Proteomes" id="UP000479526"/>
    </source>
</evidence>
<comment type="caution">
    <text evidence="7">The sequence shown here is derived from an EMBL/GenBank/DDBJ whole genome shotgun (WGS) entry which is preliminary data.</text>
</comment>
<protein>
    <submittedName>
        <fullName evidence="7">NlpC/P60 family protein</fullName>
    </submittedName>
</protein>
<evidence type="ECO:0000256" key="4">
    <source>
        <dbReference type="ARBA" id="ARBA00022807"/>
    </source>
</evidence>
<gene>
    <name evidence="7" type="ORF">GT755_34165</name>
</gene>
<dbReference type="GO" id="GO:0008234">
    <property type="term" value="F:cysteine-type peptidase activity"/>
    <property type="evidence" value="ECO:0007669"/>
    <property type="project" value="UniProtKB-KW"/>
</dbReference>
<evidence type="ECO:0000256" key="2">
    <source>
        <dbReference type="ARBA" id="ARBA00022670"/>
    </source>
</evidence>
<organism evidence="7 8">
    <name type="scientific">Herbidospora solisilvae</name>
    <dbReference type="NCBI Taxonomy" id="2696284"/>
    <lineage>
        <taxon>Bacteria</taxon>
        <taxon>Bacillati</taxon>
        <taxon>Actinomycetota</taxon>
        <taxon>Actinomycetes</taxon>
        <taxon>Streptosporangiales</taxon>
        <taxon>Streptosporangiaceae</taxon>
        <taxon>Herbidospora</taxon>
    </lineage>
</organism>
<dbReference type="EMBL" id="WXEW01000011">
    <property type="protein sequence ID" value="NAS26707.1"/>
    <property type="molecule type" value="Genomic_DNA"/>
</dbReference>
<dbReference type="InterPro" id="IPR038765">
    <property type="entry name" value="Papain-like_cys_pep_sf"/>
</dbReference>
<evidence type="ECO:0000313" key="7">
    <source>
        <dbReference type="EMBL" id="NAS26707.1"/>
    </source>
</evidence>
<keyword evidence="8" id="KW-1185">Reference proteome</keyword>
<keyword evidence="4" id="KW-0788">Thiol protease</keyword>